<keyword evidence="2" id="KW-1133">Transmembrane helix</keyword>
<dbReference type="AlphaFoldDB" id="A0A7S4QV74"/>
<organism evidence="3">
    <name type="scientific">Ditylum brightwellii</name>
    <dbReference type="NCBI Taxonomy" id="49249"/>
    <lineage>
        <taxon>Eukaryota</taxon>
        <taxon>Sar</taxon>
        <taxon>Stramenopiles</taxon>
        <taxon>Ochrophyta</taxon>
        <taxon>Bacillariophyta</taxon>
        <taxon>Mediophyceae</taxon>
        <taxon>Lithodesmiophycidae</taxon>
        <taxon>Lithodesmiales</taxon>
        <taxon>Lithodesmiaceae</taxon>
        <taxon>Ditylum</taxon>
    </lineage>
</organism>
<name>A0A7S4QV74_9STRA</name>
<dbReference type="SUPFAM" id="SSF50156">
    <property type="entry name" value="PDZ domain-like"/>
    <property type="match status" value="1"/>
</dbReference>
<dbReference type="EMBL" id="HBNS01010492">
    <property type="protein sequence ID" value="CAE4594938.1"/>
    <property type="molecule type" value="Transcribed_RNA"/>
</dbReference>
<protein>
    <recommendedName>
        <fullName evidence="4">PDZ domain-containing protein</fullName>
    </recommendedName>
</protein>
<evidence type="ECO:0000256" key="2">
    <source>
        <dbReference type="SAM" id="Phobius"/>
    </source>
</evidence>
<gene>
    <name evidence="3" type="ORF">DBRI00130_LOCUS8471</name>
</gene>
<feature type="region of interest" description="Disordered" evidence="1">
    <location>
        <begin position="185"/>
        <end position="219"/>
    </location>
</feature>
<feature type="compositionally biased region" description="Polar residues" evidence="1">
    <location>
        <begin position="188"/>
        <end position="205"/>
    </location>
</feature>
<sequence length="434" mass="48468">MMLPHIIGTCSLRRSFFANLADGLSDDMLSMPFRPSTTFMIVVGAAVAGVSVFAILIGFVIRRRCTRQRIPIIGKDIGSDLKGELSSRQYSSIFAPGLVLSPGRMLSPRISPMAAHHFTPNFTPRLRQVDEAGETTTFSESESNSGSDTDQGSSWKNVESTVASSLLSPTLEDATTYFSEDQVIAGDSPQNYHGNPQNYHGNPQNYRGRPQNHRGSPQNQSYAAFHANMASHNRISYKRPEEYIPANTRRNVDDQYDNQNVHNLPRKMSNKQQYDDEYDHLQRPLHKSKQFNNHASLARQNWTKDNLPQDDMIDDQLNDGPSIPDKQNTHQMLRSRGSNNSKTKRGQQQRGRIYDFYAPPGALGVVIDSTPEGPMIHSLKKTSPLLGMVNRGDLIIGLDGINTRNMTAGRLTRIMAKRSQQPQRKLSFLVGGAL</sequence>
<evidence type="ECO:0000256" key="1">
    <source>
        <dbReference type="SAM" id="MobiDB-lite"/>
    </source>
</evidence>
<accession>A0A7S4QV74</accession>
<feature type="region of interest" description="Disordered" evidence="1">
    <location>
        <begin position="248"/>
        <end position="271"/>
    </location>
</feature>
<dbReference type="PANTHER" id="PTHR38909">
    <property type="entry name" value="G PROTEIN GAMMA DOMAIN-CONTAINING PROTEIN"/>
    <property type="match status" value="1"/>
</dbReference>
<proteinExistence type="predicted"/>
<feature type="compositionally biased region" description="Polar residues" evidence="1">
    <location>
        <begin position="325"/>
        <end position="341"/>
    </location>
</feature>
<dbReference type="InterPro" id="IPR036034">
    <property type="entry name" value="PDZ_sf"/>
</dbReference>
<feature type="transmembrane region" description="Helical" evidence="2">
    <location>
        <begin position="38"/>
        <end position="61"/>
    </location>
</feature>
<dbReference type="PANTHER" id="PTHR38909:SF1">
    <property type="entry name" value="G PROTEIN GAMMA DOMAIN-CONTAINING PROTEIN"/>
    <property type="match status" value="1"/>
</dbReference>
<feature type="compositionally biased region" description="Low complexity" evidence="1">
    <location>
        <begin position="134"/>
        <end position="149"/>
    </location>
</feature>
<evidence type="ECO:0000313" key="3">
    <source>
        <dbReference type="EMBL" id="CAE4594938.1"/>
    </source>
</evidence>
<keyword evidence="2" id="KW-0472">Membrane</keyword>
<keyword evidence="2" id="KW-0812">Transmembrane</keyword>
<reference evidence="3" key="1">
    <citation type="submission" date="2021-01" db="EMBL/GenBank/DDBJ databases">
        <authorList>
            <person name="Corre E."/>
            <person name="Pelletier E."/>
            <person name="Niang G."/>
            <person name="Scheremetjew M."/>
            <person name="Finn R."/>
            <person name="Kale V."/>
            <person name="Holt S."/>
            <person name="Cochrane G."/>
            <person name="Meng A."/>
            <person name="Brown T."/>
            <person name="Cohen L."/>
        </authorList>
    </citation>
    <scope>NUCLEOTIDE SEQUENCE</scope>
    <source>
        <strain evidence="3">GSO104</strain>
    </source>
</reference>
<feature type="region of interest" description="Disordered" evidence="1">
    <location>
        <begin position="303"/>
        <end position="351"/>
    </location>
</feature>
<feature type="region of interest" description="Disordered" evidence="1">
    <location>
        <begin position="133"/>
        <end position="157"/>
    </location>
</feature>
<evidence type="ECO:0008006" key="4">
    <source>
        <dbReference type="Google" id="ProtNLM"/>
    </source>
</evidence>